<dbReference type="SUPFAM" id="SSF69349">
    <property type="entry name" value="Phage fibre proteins"/>
    <property type="match status" value="1"/>
</dbReference>
<evidence type="ECO:0000313" key="4">
    <source>
        <dbReference type="EMBL" id="EEQ62567.1"/>
    </source>
</evidence>
<dbReference type="EMBL" id="DS990441">
    <property type="protein sequence ID" value="EEQ62567.1"/>
    <property type="molecule type" value="Genomic_DNA"/>
</dbReference>
<dbReference type="InterPro" id="IPR006531">
    <property type="entry name" value="Gp5/Vgr_OB"/>
</dbReference>
<protein>
    <submittedName>
        <fullName evidence="4">Rhs element Vgr protein</fullName>
    </submittedName>
</protein>
<dbReference type="InterPro" id="IPR037026">
    <property type="entry name" value="Vgr_OB-fold_dom_sf"/>
</dbReference>
<dbReference type="SMR" id="C5EX23"/>
<gene>
    <name evidence="4" type="ORF">HPMG_00024</name>
</gene>
<dbReference type="Pfam" id="PF22178">
    <property type="entry name" value="Gp5_trimer_C"/>
    <property type="match status" value="1"/>
</dbReference>
<dbReference type="SUPFAM" id="SSF69279">
    <property type="entry name" value="Phage tail proteins"/>
    <property type="match status" value="1"/>
</dbReference>
<dbReference type="NCBIfam" id="TIGR01646">
    <property type="entry name" value="vgr_GE"/>
    <property type="match status" value="1"/>
</dbReference>
<dbReference type="Proteomes" id="UP000003953">
    <property type="component" value="Unassembled WGS sequence"/>
</dbReference>
<accession>C5EX23</accession>
<name>C5EX23_9HELI</name>
<organism evidence="4 5">
    <name type="scientific">Helicobacter pullorum MIT 98-5489</name>
    <dbReference type="NCBI Taxonomy" id="537972"/>
    <lineage>
        <taxon>Bacteria</taxon>
        <taxon>Pseudomonadati</taxon>
        <taxon>Campylobacterota</taxon>
        <taxon>Epsilonproteobacteria</taxon>
        <taxon>Campylobacterales</taxon>
        <taxon>Helicobacteraceae</taxon>
        <taxon>Helicobacter</taxon>
    </lineage>
</organism>
<dbReference type="Pfam" id="PF05954">
    <property type="entry name" value="Phage_GPD"/>
    <property type="match status" value="1"/>
</dbReference>
<dbReference type="InterPro" id="IPR006533">
    <property type="entry name" value="T6SS_Vgr_RhsGE"/>
</dbReference>
<feature type="domain" description="Gp5/Type VI secretion system Vgr protein OB-fold" evidence="2">
    <location>
        <begin position="543"/>
        <end position="587"/>
    </location>
</feature>
<dbReference type="AlphaFoldDB" id="C5EX23"/>
<sequence length="865" mass="96858">MGVSSVTSAIGGIVGIAGGPIGAGFGAGIGNAGGNWFAEKTADFAYPLYQATKDYFQDPLSTSYLSLTITSNNFPKDSNDSSSTTSPIAFKITKAHIKESLEELFAVECEGYIESMQEQLISFSQNTLNIHPKFLIDALATFKITNPYNNNTLNFIDSADKSYKGIISAVNYLGLNQESSNHLLQSSGTTILTKHFFKFTLTSPLIRLNYNKANRIYTNTNIIEVIKTILNFYTGRIHKEVDFSHLRYSYEVKELITQYQESDLAFVTRLAHNNGIHFYEDDNTIYFCDDYKEPLSKTIPYNPNPNNSLNELCINSFFKQENILANSFTQSSENGAYPLNLQSLNHNMSMDSNYIFYNQHEYDSQNSFTLQADLETPLKLKEKHYTLFKESVLAKSNVYHLKLGERINIDLNKGLNKEILKDYAIIALEQTLIDTALLANTINPNDNIQDTSFIRSYTNILTIVPSIVSFAPNFKSKPIPPYSTQGIIIGQSTNIQEESNTIYSDEYGRVKVRINCFANQEAIDNHSNKDDQSNQRYIYSYSPFLRVSTPIASDHSGFYHTPRVGDEVIISYLDNDIDKPYISGSLYNNTNPSLPSLPNNNHITSLSSKTIGTKENGRNELTFSNVKDEEEIYLKAEKDYKELIQHNSSQNILNDKDSVVDGFYTERIKKAHTQTIDLAKNVNVGGEYLTNVALSRDTMVGISNTLNVGLDNKLRVGKNSHEYIGESKSVEIGGNQNITIHKDESRNIKGNKSEVVEGHLEINIKEAFKTHIEKETHIRSKSNLLFTSNASMGFETDKNNTFISENSLSQATTDYEIQAGNQILCQVGETTICMQSDKIIFKAGGVEATLDSKGFIVKGGEVKAE</sequence>
<evidence type="ECO:0000259" key="2">
    <source>
        <dbReference type="Pfam" id="PF04717"/>
    </source>
</evidence>
<reference evidence="5" key="1">
    <citation type="journal article" date="2014" name="Genome Announc.">
        <title>Draft genome sequences of six enterohepatic helicobacter species isolated from humans and one from rhesus macaques.</title>
        <authorList>
            <person name="Shen Z."/>
            <person name="Sheh A."/>
            <person name="Young S.K."/>
            <person name="Abouelliel A."/>
            <person name="Ward D.V."/>
            <person name="Earl A.M."/>
            <person name="Fox J.G."/>
        </authorList>
    </citation>
    <scope>NUCLEOTIDE SEQUENCE [LARGE SCALE GENOMIC DNA]</scope>
    <source>
        <strain evidence="5">MIT 98-5489</strain>
    </source>
</reference>
<dbReference type="InterPro" id="IPR017847">
    <property type="entry name" value="T6SS_RhsGE_Vgr_subset"/>
</dbReference>
<dbReference type="Gene3D" id="2.40.50.230">
    <property type="entry name" value="Gp5 N-terminal domain"/>
    <property type="match status" value="1"/>
</dbReference>
<proteinExistence type="inferred from homology"/>
<keyword evidence="5" id="KW-1185">Reference proteome</keyword>
<dbReference type="Gene3D" id="3.55.50.10">
    <property type="entry name" value="Baseplate protein-like domains"/>
    <property type="match status" value="1"/>
</dbReference>
<dbReference type="HOGENOM" id="CLU_018131_0_0_7"/>
<evidence type="ECO:0000256" key="1">
    <source>
        <dbReference type="ARBA" id="ARBA00005558"/>
    </source>
</evidence>
<feature type="domain" description="Gp5/Type VI secretion system Vgr C-terminal trimerisation" evidence="3">
    <location>
        <begin position="607"/>
        <end position="715"/>
    </location>
</feature>
<dbReference type="Pfam" id="PF04717">
    <property type="entry name" value="Phage_base_V"/>
    <property type="match status" value="1"/>
</dbReference>
<dbReference type="eggNOG" id="COG3501">
    <property type="taxonomic scope" value="Bacteria"/>
</dbReference>
<evidence type="ECO:0000259" key="3">
    <source>
        <dbReference type="Pfam" id="PF22178"/>
    </source>
</evidence>
<dbReference type="SUPFAM" id="SSF69255">
    <property type="entry name" value="gp5 N-terminal domain-like"/>
    <property type="match status" value="1"/>
</dbReference>
<dbReference type="InterPro" id="IPR054030">
    <property type="entry name" value="Gp5_Vgr_C"/>
</dbReference>
<comment type="similarity">
    <text evidence="1">Belongs to the VgrG protein family.</text>
</comment>
<dbReference type="NCBIfam" id="TIGR03361">
    <property type="entry name" value="VI_Rhs_Vgr"/>
    <property type="match status" value="1"/>
</dbReference>
<evidence type="ECO:0000313" key="5">
    <source>
        <dbReference type="Proteomes" id="UP000003953"/>
    </source>
</evidence>